<proteinExistence type="predicted"/>
<dbReference type="OrthoDB" id="9997422at2759"/>
<evidence type="ECO:0000313" key="3">
    <source>
        <dbReference type="EMBL" id="KIM24725.1"/>
    </source>
</evidence>
<dbReference type="EMBL" id="KN824321">
    <property type="protein sequence ID" value="KIM24725.1"/>
    <property type="molecule type" value="Genomic_DNA"/>
</dbReference>
<accession>A0A0C3AJF3</accession>
<dbReference type="GO" id="GO:0030572">
    <property type="term" value="F:phosphatidyltransferase activity"/>
    <property type="evidence" value="ECO:0007669"/>
    <property type="project" value="UniProtKB-ARBA"/>
</dbReference>
<reference evidence="3 4" key="1">
    <citation type="submission" date="2014-04" db="EMBL/GenBank/DDBJ databases">
        <authorList>
            <consortium name="DOE Joint Genome Institute"/>
            <person name="Kuo A."/>
            <person name="Zuccaro A."/>
            <person name="Kohler A."/>
            <person name="Nagy L.G."/>
            <person name="Floudas D."/>
            <person name="Copeland A."/>
            <person name="Barry K.W."/>
            <person name="Cichocki N."/>
            <person name="Veneault-Fourrey C."/>
            <person name="LaButti K."/>
            <person name="Lindquist E.A."/>
            <person name="Lipzen A."/>
            <person name="Lundell T."/>
            <person name="Morin E."/>
            <person name="Murat C."/>
            <person name="Sun H."/>
            <person name="Tunlid A."/>
            <person name="Henrissat B."/>
            <person name="Grigoriev I.V."/>
            <person name="Hibbett D.S."/>
            <person name="Martin F."/>
            <person name="Nordberg H.P."/>
            <person name="Cantor M.N."/>
            <person name="Hua S.X."/>
        </authorList>
    </citation>
    <scope>NUCLEOTIDE SEQUENCE [LARGE SCALE GENOMIC DNA]</scope>
    <source>
        <strain evidence="3 4">MAFF 305830</strain>
    </source>
</reference>
<dbReference type="GO" id="GO:0032049">
    <property type="term" value="P:cardiolipin biosynthetic process"/>
    <property type="evidence" value="ECO:0007669"/>
    <property type="project" value="UniProtKB-ARBA"/>
</dbReference>
<reference evidence="4" key="2">
    <citation type="submission" date="2015-01" db="EMBL/GenBank/DDBJ databases">
        <title>Evolutionary Origins and Diversification of the Mycorrhizal Mutualists.</title>
        <authorList>
            <consortium name="DOE Joint Genome Institute"/>
            <consortium name="Mycorrhizal Genomics Consortium"/>
            <person name="Kohler A."/>
            <person name="Kuo A."/>
            <person name="Nagy L.G."/>
            <person name="Floudas D."/>
            <person name="Copeland A."/>
            <person name="Barry K.W."/>
            <person name="Cichocki N."/>
            <person name="Veneault-Fourrey C."/>
            <person name="LaButti K."/>
            <person name="Lindquist E.A."/>
            <person name="Lipzen A."/>
            <person name="Lundell T."/>
            <person name="Morin E."/>
            <person name="Murat C."/>
            <person name="Riley R."/>
            <person name="Ohm R."/>
            <person name="Sun H."/>
            <person name="Tunlid A."/>
            <person name="Henrissat B."/>
            <person name="Grigoriev I.V."/>
            <person name="Hibbett D.S."/>
            <person name="Martin F."/>
        </authorList>
    </citation>
    <scope>NUCLEOTIDE SEQUENCE [LARGE SCALE GENOMIC DNA]</scope>
    <source>
        <strain evidence="4">MAFF 305830</strain>
    </source>
</reference>
<evidence type="ECO:0000259" key="2">
    <source>
        <dbReference type="PROSITE" id="PS50035"/>
    </source>
</evidence>
<dbReference type="PROSITE" id="PS50035">
    <property type="entry name" value="PLD"/>
    <property type="match status" value="1"/>
</dbReference>
<dbReference type="Proteomes" id="UP000054097">
    <property type="component" value="Unassembled WGS sequence"/>
</dbReference>
<protein>
    <recommendedName>
        <fullName evidence="2">PLD phosphodiesterase domain-containing protein</fullName>
    </recommendedName>
</protein>
<dbReference type="InterPro" id="IPR025202">
    <property type="entry name" value="PLD-like_dom"/>
</dbReference>
<feature type="domain" description="PLD phosphodiesterase" evidence="2">
    <location>
        <begin position="221"/>
        <end position="248"/>
    </location>
</feature>
<dbReference type="HOGENOM" id="CLU_008053_1_0_1"/>
<gene>
    <name evidence="3" type="ORF">M408DRAFT_230947</name>
</gene>
<sequence length="717" mass="79253">MISDKVYKLCHETKTVSSEMAEDPSAAPGDIYKKLYGHYEGSEFSAKERKHKEITETDLKKAEECGQWGPTKPSELFLQIFHDTLCTLNKNVEGAVVSPPLMGSCGVMPLTIMSTVPDIMRHMSNLIVRAQKEVFIATNYWMSSVASKFVTNALLELSKRAGERKSRVVVKIMYDRGSLWQLVENHQNVPEKEYIAKSVNLPPSKDIPNIDIQVVNYHKPPLGTFHAKFMIVDRKFGIIQSNNIQDNANFEMACQIEGPIVDSLYDMALISWYKKLDPPLPAINSPAVAGGIDTSGHSMNDRLFGPNGELIGSNVIVHPGKLPKKQSYGRADTEASVLTGPTTVEAATHPVQGGAQGSLTPKQEPVSTVKDPRLVSDPVGNENRGGDFSTETYLASGTSALPQAQIEHPSANNALPEHTPDDPHYDNDIAGEVARVQSAVSPKDGETRVQAVARHLNHTVNVGFKPTAPDCPPAEEMTPYIPHPTHEPFPMAMVNRYPYGPFTHDASYVPQNEAWLSALRNARKNVFIQSPNLNADVLLPAILDACRRGVDVYCYLCLGYNDIGELLPRQGGTNEMVSHKLYAKLERKHHHRLHIYFYVAKDQVAPVQGKRDCHIKLMIVDEHIGIQGSGNQDTQSWYHSQEVNIMFDSKEVSATWIDGLRRNQNTHLYGMVSPEDGVWRDKDGNEAPGAIGINPGRFSWLKGITGAVQRVQGTGGF</sequence>
<dbReference type="InterPro" id="IPR001736">
    <property type="entry name" value="PLipase_D/transphosphatidylase"/>
</dbReference>
<feature type="region of interest" description="Disordered" evidence="1">
    <location>
        <begin position="340"/>
        <end position="392"/>
    </location>
</feature>
<dbReference type="Gene3D" id="3.30.870.10">
    <property type="entry name" value="Endonuclease Chain A"/>
    <property type="match status" value="2"/>
</dbReference>
<evidence type="ECO:0000313" key="4">
    <source>
        <dbReference type="Proteomes" id="UP000054097"/>
    </source>
</evidence>
<evidence type="ECO:0000256" key="1">
    <source>
        <dbReference type="SAM" id="MobiDB-lite"/>
    </source>
</evidence>
<dbReference type="CDD" id="cd00138">
    <property type="entry name" value="PLDc_SF"/>
    <property type="match status" value="1"/>
</dbReference>
<name>A0A0C3AJF3_SERVB</name>
<organism evidence="3 4">
    <name type="scientific">Serendipita vermifera MAFF 305830</name>
    <dbReference type="NCBI Taxonomy" id="933852"/>
    <lineage>
        <taxon>Eukaryota</taxon>
        <taxon>Fungi</taxon>
        <taxon>Dikarya</taxon>
        <taxon>Basidiomycota</taxon>
        <taxon>Agaricomycotina</taxon>
        <taxon>Agaricomycetes</taxon>
        <taxon>Sebacinales</taxon>
        <taxon>Serendipitaceae</taxon>
        <taxon>Serendipita</taxon>
    </lineage>
</organism>
<dbReference type="PANTHER" id="PTHR21248">
    <property type="entry name" value="CARDIOLIPIN SYNTHASE"/>
    <property type="match status" value="1"/>
</dbReference>
<dbReference type="STRING" id="933852.A0A0C3AJF3"/>
<dbReference type="AlphaFoldDB" id="A0A0C3AJF3"/>
<dbReference type="PANTHER" id="PTHR21248:SF22">
    <property type="entry name" value="PHOSPHOLIPASE D"/>
    <property type="match status" value="1"/>
</dbReference>
<dbReference type="Pfam" id="PF13091">
    <property type="entry name" value="PLDc_2"/>
    <property type="match status" value="2"/>
</dbReference>
<keyword evidence="4" id="KW-1185">Reference proteome</keyword>
<dbReference type="SUPFAM" id="SSF56024">
    <property type="entry name" value="Phospholipase D/nuclease"/>
    <property type="match status" value="2"/>
</dbReference>